<accession>A0A1B8P7B1</accession>
<dbReference type="PROSITE" id="PS00798">
    <property type="entry name" value="ALDOKETO_REDUCTASE_1"/>
    <property type="match status" value="1"/>
</dbReference>
<dbReference type="PANTHER" id="PTHR43827">
    <property type="entry name" value="2,5-DIKETO-D-GLUCONIC ACID REDUCTASE"/>
    <property type="match status" value="1"/>
</dbReference>
<dbReference type="EC" id="1.1.1.346" evidence="9"/>
<name>A0A1B8P7B1_HALEL</name>
<evidence type="ECO:0000256" key="3">
    <source>
        <dbReference type="ARBA" id="ARBA00023002"/>
    </source>
</evidence>
<dbReference type="OMA" id="VHWPSEG"/>
<dbReference type="AlphaFoldDB" id="A0A1B8P7B1"/>
<feature type="active site" description="Proton donor" evidence="5">
    <location>
        <position position="43"/>
    </location>
</feature>
<sequence>MSTQQTLPNPGLGTYRLEGDTVRRVIDTALKLGYRHIDTAQFYDNEADVGAAIAASEVPREEIFLTTKVWFDRLQPADLKASVDESLEKLGTEYVDLLLIHWPSPGDEVPMADYLTALSEVQQAGKTRHIGVSNFTRAQIDQAVDILGAGALLTNQIEVHPFLQNRDLVAHCKRHDIAVTAFMPLAVGKVMEDPTLQRIAEAHDATPAQVAIAWLNQLDIVTFPSSTKETNLRRNIEALDITLSDEEMAEIATLDRGERIANPEIAPDWDQ</sequence>
<evidence type="ECO:0000256" key="5">
    <source>
        <dbReference type="PIRSR" id="PIRSR000097-1"/>
    </source>
</evidence>
<gene>
    <name evidence="9" type="primary">dkgB</name>
    <name evidence="9" type="ORF">A8U91_02560</name>
</gene>
<reference evidence="9 10" key="1">
    <citation type="submission" date="2016-06" db="EMBL/GenBank/DDBJ databases">
        <title>Genome sequence of halotolerant plant growth promoting strain of Halomonas elongata HEK1 isolated from salterns of Rann of Kutch, Gujarat, India.</title>
        <authorList>
            <person name="Gaba S."/>
            <person name="Singh R.N."/>
            <person name="Abrol S."/>
            <person name="Kaushik R."/>
            <person name="Saxena A.K."/>
        </authorList>
    </citation>
    <scope>NUCLEOTIDE SEQUENCE [LARGE SCALE GENOMIC DNA]</scope>
    <source>
        <strain evidence="9 10">HEK1</strain>
    </source>
</reference>
<dbReference type="Proteomes" id="UP000092504">
    <property type="component" value="Unassembled WGS sequence"/>
</dbReference>
<feature type="binding site" evidence="6">
    <location>
        <position position="101"/>
    </location>
    <ligand>
        <name>substrate</name>
    </ligand>
</feature>
<protein>
    <submittedName>
        <fullName evidence="9">2,5-diketo-D-gluconic acid reductase B</fullName>
        <ecNumber evidence="9">1.1.1.346</ecNumber>
    </submittedName>
</protein>
<comment type="similarity">
    <text evidence="1">Belongs to the aldo/keto reductase family.</text>
</comment>
<dbReference type="GO" id="GO:1990002">
    <property type="term" value="F:methylglyoxal reductase (NADPH) (acetol producing) activity"/>
    <property type="evidence" value="ECO:0007669"/>
    <property type="project" value="TreeGrafter"/>
</dbReference>
<dbReference type="SUPFAM" id="SSF51430">
    <property type="entry name" value="NAD(P)-linked oxidoreductase"/>
    <property type="match status" value="1"/>
</dbReference>
<dbReference type="NCBIfam" id="NF008377">
    <property type="entry name" value="PRK11172.1"/>
    <property type="match status" value="1"/>
</dbReference>
<dbReference type="PRINTS" id="PR00069">
    <property type="entry name" value="ALDKETRDTASE"/>
</dbReference>
<keyword evidence="3 9" id="KW-0560">Oxidoreductase</keyword>
<dbReference type="InterPro" id="IPR020471">
    <property type="entry name" value="AKR"/>
</dbReference>
<evidence type="ECO:0000256" key="7">
    <source>
        <dbReference type="PIRSR" id="PIRSR000097-3"/>
    </source>
</evidence>
<evidence type="ECO:0000259" key="8">
    <source>
        <dbReference type="Pfam" id="PF00248"/>
    </source>
</evidence>
<proteinExistence type="inferred from homology"/>
<dbReference type="PIRSF" id="PIRSF000097">
    <property type="entry name" value="AKR"/>
    <property type="match status" value="1"/>
</dbReference>
<dbReference type="RefSeq" id="WP_013331042.1">
    <property type="nucleotide sequence ID" value="NZ_CP087224.1"/>
</dbReference>
<dbReference type="InterPro" id="IPR023210">
    <property type="entry name" value="NADP_OxRdtase_dom"/>
</dbReference>
<dbReference type="FunFam" id="3.20.20.100:FF:000002">
    <property type="entry name" value="2,5-diketo-D-gluconic acid reductase A"/>
    <property type="match status" value="1"/>
</dbReference>
<keyword evidence="2" id="KW-0521">NADP</keyword>
<evidence type="ECO:0000256" key="6">
    <source>
        <dbReference type="PIRSR" id="PIRSR000097-2"/>
    </source>
</evidence>
<dbReference type="PROSITE" id="PS00062">
    <property type="entry name" value="ALDOKETO_REDUCTASE_2"/>
    <property type="match status" value="1"/>
</dbReference>
<dbReference type="EMBL" id="MAJD01000001">
    <property type="protein sequence ID" value="OBX38174.1"/>
    <property type="molecule type" value="Genomic_DNA"/>
</dbReference>
<evidence type="ECO:0000313" key="10">
    <source>
        <dbReference type="Proteomes" id="UP000092504"/>
    </source>
</evidence>
<dbReference type="Gene3D" id="3.20.20.100">
    <property type="entry name" value="NADP-dependent oxidoreductase domain"/>
    <property type="match status" value="1"/>
</dbReference>
<dbReference type="InterPro" id="IPR018170">
    <property type="entry name" value="Aldo/ket_reductase_CS"/>
</dbReference>
<organism evidence="9 10">
    <name type="scientific">Halomonas elongata</name>
    <dbReference type="NCBI Taxonomy" id="2746"/>
    <lineage>
        <taxon>Bacteria</taxon>
        <taxon>Pseudomonadati</taxon>
        <taxon>Pseudomonadota</taxon>
        <taxon>Gammaproteobacteria</taxon>
        <taxon>Oceanospirillales</taxon>
        <taxon>Halomonadaceae</taxon>
        <taxon>Halomonas</taxon>
    </lineage>
</organism>
<comment type="catalytic activity">
    <reaction evidence="4">
        <text>hydroxyacetone + NADP(+) = methylglyoxal + NADPH + H(+)</text>
        <dbReference type="Rhea" id="RHEA:27986"/>
        <dbReference type="ChEBI" id="CHEBI:15378"/>
        <dbReference type="ChEBI" id="CHEBI:17158"/>
        <dbReference type="ChEBI" id="CHEBI:27957"/>
        <dbReference type="ChEBI" id="CHEBI:57783"/>
        <dbReference type="ChEBI" id="CHEBI:58349"/>
    </reaction>
</comment>
<feature type="site" description="Lowers pKa of active site Tyr" evidence="7">
    <location>
        <position position="68"/>
    </location>
</feature>
<dbReference type="PATRIC" id="fig|2746.7.peg.2632"/>
<dbReference type="GO" id="GO:0051596">
    <property type="term" value="P:methylglyoxal catabolic process"/>
    <property type="evidence" value="ECO:0007669"/>
    <property type="project" value="TreeGrafter"/>
</dbReference>
<evidence type="ECO:0000313" key="9">
    <source>
        <dbReference type="EMBL" id="OBX38174.1"/>
    </source>
</evidence>
<dbReference type="PANTHER" id="PTHR43827:SF3">
    <property type="entry name" value="NADP-DEPENDENT OXIDOREDUCTASE DOMAIN-CONTAINING PROTEIN"/>
    <property type="match status" value="1"/>
</dbReference>
<dbReference type="InterPro" id="IPR036812">
    <property type="entry name" value="NAD(P)_OxRdtase_dom_sf"/>
</dbReference>
<evidence type="ECO:0000256" key="1">
    <source>
        <dbReference type="ARBA" id="ARBA00007905"/>
    </source>
</evidence>
<dbReference type="Pfam" id="PF00248">
    <property type="entry name" value="Aldo_ket_red"/>
    <property type="match status" value="1"/>
</dbReference>
<evidence type="ECO:0000256" key="2">
    <source>
        <dbReference type="ARBA" id="ARBA00022857"/>
    </source>
</evidence>
<comment type="caution">
    <text evidence="9">The sequence shown here is derived from an EMBL/GenBank/DDBJ whole genome shotgun (WGS) entry which is preliminary data.</text>
</comment>
<evidence type="ECO:0000256" key="4">
    <source>
        <dbReference type="ARBA" id="ARBA00049445"/>
    </source>
</evidence>
<dbReference type="GeneID" id="91008488"/>
<feature type="domain" description="NADP-dependent oxidoreductase" evidence="8">
    <location>
        <begin position="12"/>
        <end position="254"/>
    </location>
</feature>